<dbReference type="EMBL" id="CP137642">
    <property type="protein sequence ID" value="WOX57344.1"/>
    <property type="molecule type" value="Genomic_DNA"/>
</dbReference>
<dbReference type="InterPro" id="IPR027417">
    <property type="entry name" value="P-loop_NTPase"/>
</dbReference>
<dbReference type="Proteomes" id="UP001305652">
    <property type="component" value="Chromosome"/>
</dbReference>
<dbReference type="GeneID" id="85733205"/>
<reference evidence="1 2" key="1">
    <citation type="submission" date="2023-10" db="EMBL/GenBank/DDBJ databases">
        <title>The complete genome sequence of Methanoculleus receptaculi DSM 18860.</title>
        <authorList>
            <person name="Lai S.-J."/>
            <person name="You Y.-T."/>
            <person name="Chen S.-C."/>
        </authorList>
    </citation>
    <scope>NUCLEOTIDE SEQUENCE [LARGE SCALE GENOMIC DNA]</scope>
    <source>
        <strain evidence="1 2">DSM 18860</strain>
    </source>
</reference>
<gene>
    <name evidence="1" type="ORF">R6Y96_08570</name>
</gene>
<dbReference type="RefSeq" id="WP_318620898.1">
    <property type="nucleotide sequence ID" value="NZ_CP137642.1"/>
</dbReference>
<organism evidence="1 2">
    <name type="scientific">Methanoculleus receptaculi</name>
    <dbReference type="NCBI Taxonomy" id="394967"/>
    <lineage>
        <taxon>Archaea</taxon>
        <taxon>Methanobacteriati</taxon>
        <taxon>Methanobacteriota</taxon>
        <taxon>Stenosarchaea group</taxon>
        <taxon>Methanomicrobia</taxon>
        <taxon>Methanomicrobiales</taxon>
        <taxon>Methanomicrobiaceae</taxon>
        <taxon>Methanoculleus</taxon>
    </lineage>
</organism>
<dbReference type="Pfam" id="PF24336">
    <property type="entry name" value="DUF7504"/>
    <property type="match status" value="1"/>
</dbReference>
<sequence>MYIYETGIPLVDGDYGGMHAATNVLLLAPPLSHAEHLAYRIASPRSGEWTVALSTDERAADVVGAFRKLGADRNRLGVIDAVTKGSVPTVRDTSKVKFVTSPLDLTSMGIKFSRMVEDMWKEGAMTDPEGPMPPPVRFCLNSVSTILMYAQLEVTFRFLHVITNRVKKLEGVGVYILNSESFDRRTVSTIKQLMSMVIEVRTDEGRVAADHDFRVIGIHGRTTPWIRYFYSDGVVTIEE</sequence>
<accession>A0AAX4FTY4</accession>
<dbReference type="AlphaFoldDB" id="A0AAX4FTY4"/>
<evidence type="ECO:0000313" key="1">
    <source>
        <dbReference type="EMBL" id="WOX57344.1"/>
    </source>
</evidence>
<dbReference type="InterPro" id="IPR055927">
    <property type="entry name" value="DUF7504"/>
</dbReference>
<keyword evidence="2" id="KW-1185">Reference proteome</keyword>
<proteinExistence type="predicted"/>
<evidence type="ECO:0008006" key="3">
    <source>
        <dbReference type="Google" id="ProtNLM"/>
    </source>
</evidence>
<dbReference type="KEGG" id="mrc:R6Y96_08570"/>
<dbReference type="Gene3D" id="3.40.50.300">
    <property type="entry name" value="P-loop containing nucleotide triphosphate hydrolases"/>
    <property type="match status" value="1"/>
</dbReference>
<evidence type="ECO:0000313" key="2">
    <source>
        <dbReference type="Proteomes" id="UP001305652"/>
    </source>
</evidence>
<name>A0AAX4FTY4_9EURY</name>
<protein>
    <recommendedName>
        <fullName evidence="3">KaiC-like domain-containing protein</fullName>
    </recommendedName>
</protein>